<dbReference type="PANTHER" id="PTHR20900">
    <property type="entry name" value="NADH:UBIQUINONE OXIDOREDUCTASE B18-LIKE SUBUNIT"/>
    <property type="match status" value="1"/>
</dbReference>
<evidence type="ECO:0000256" key="6">
    <source>
        <dbReference type="ARBA" id="ARBA00022448"/>
    </source>
</evidence>
<reference evidence="13" key="1">
    <citation type="submission" date="2010-03" db="EMBL/GenBank/DDBJ databases">
        <title>Lepeophtheirus salmonis ESTs and full-length cDNAs.</title>
        <authorList>
            <person name="Yasuike M."/>
            <person name="von Schalburg K."/>
            <person name="Cooper G."/>
            <person name="Leong J."/>
            <person name="Jones S.R.M."/>
            <person name="Koop B.F."/>
        </authorList>
    </citation>
    <scope>NUCLEOTIDE SEQUENCE</scope>
    <source>
        <tissue evidence="13">Whole</tissue>
    </source>
</reference>
<comment type="subcellular location">
    <subcellularLocation>
        <location evidence="3">Mitochondrion inner membrane</location>
        <topology evidence="3">Peripheral membrane protein</topology>
    </subcellularLocation>
    <subcellularLocation>
        <location evidence="2">Mitochondrion intermembrane space</location>
    </subcellularLocation>
</comment>
<comment type="similarity">
    <text evidence="4">Belongs to the complex I NDUFB7 subunit family.</text>
</comment>
<keyword evidence="9" id="KW-0249">Electron transport</keyword>
<name>D3PFX6_LEPSM</name>
<dbReference type="Pfam" id="PF05676">
    <property type="entry name" value="NDUF_B7"/>
    <property type="match status" value="1"/>
</dbReference>
<gene>
    <name evidence="13" type="primary">NDUB7</name>
</gene>
<proteinExistence type="evidence at transcript level"/>
<keyword evidence="8" id="KW-0999">Mitochondrion inner membrane</keyword>
<evidence type="ECO:0000256" key="11">
    <source>
        <dbReference type="ARBA" id="ARBA00023136"/>
    </source>
</evidence>
<evidence type="ECO:0000256" key="1">
    <source>
        <dbReference type="ARBA" id="ARBA00003195"/>
    </source>
</evidence>
<evidence type="ECO:0000256" key="10">
    <source>
        <dbReference type="ARBA" id="ARBA00023128"/>
    </source>
</evidence>
<evidence type="ECO:0000313" key="13">
    <source>
        <dbReference type="EMBL" id="ADD24172.1"/>
    </source>
</evidence>
<dbReference type="PANTHER" id="PTHR20900:SF0">
    <property type="entry name" value="NADH DEHYDROGENASE [UBIQUINONE] 1 BETA SUBCOMPLEX SUBUNIT 7"/>
    <property type="match status" value="1"/>
</dbReference>
<evidence type="ECO:0000256" key="8">
    <source>
        <dbReference type="ARBA" id="ARBA00022792"/>
    </source>
</evidence>
<dbReference type="EMBL" id="BT120532">
    <property type="protein sequence ID" value="ADD24172.1"/>
    <property type="molecule type" value="mRNA"/>
</dbReference>
<dbReference type="GO" id="GO:0005743">
    <property type="term" value="C:mitochondrial inner membrane"/>
    <property type="evidence" value="ECO:0007669"/>
    <property type="project" value="UniProtKB-SubCell"/>
</dbReference>
<evidence type="ECO:0000256" key="9">
    <source>
        <dbReference type="ARBA" id="ARBA00022982"/>
    </source>
</evidence>
<comment type="function">
    <text evidence="1">Accessory subunit of the mitochondrial membrane respiratory chain NADH dehydrogenase (Complex I), that is believed not to be involved in catalysis. Complex I functions in the transfer of electrons from NADH to the respiratory chain. The immediate electron acceptor for the enzyme is believed to be ubiquinone.</text>
</comment>
<evidence type="ECO:0000256" key="2">
    <source>
        <dbReference type="ARBA" id="ARBA00004569"/>
    </source>
</evidence>
<keyword evidence="11" id="KW-0472">Membrane</keyword>
<evidence type="ECO:0000256" key="5">
    <source>
        <dbReference type="ARBA" id="ARBA00018677"/>
    </source>
</evidence>
<keyword evidence="12" id="KW-1015">Disulfide bond</keyword>
<dbReference type="InterPro" id="IPR008698">
    <property type="entry name" value="NDUB7"/>
</dbReference>
<organism evidence="13">
    <name type="scientific">Lepeophtheirus salmonis</name>
    <name type="common">Salmon louse</name>
    <name type="synonym">Caligus salmonis</name>
    <dbReference type="NCBI Taxonomy" id="72036"/>
    <lineage>
        <taxon>Eukaryota</taxon>
        <taxon>Metazoa</taxon>
        <taxon>Ecdysozoa</taxon>
        <taxon>Arthropoda</taxon>
        <taxon>Crustacea</taxon>
        <taxon>Multicrustacea</taxon>
        <taxon>Hexanauplia</taxon>
        <taxon>Copepoda</taxon>
        <taxon>Siphonostomatoida</taxon>
        <taxon>Caligidae</taxon>
        <taxon>Lepeophtheirus</taxon>
    </lineage>
</organism>
<keyword evidence="7" id="KW-0679">Respiratory chain</keyword>
<sequence>MSIHVGRLDVPNLVKPTFDPNLGFSNGRKPREISMTEKEMIAAKVPPGERGYCARTYVEHRSCLSKKTPFNFLCKHELHNYHHCMEEDYILRIKEYEREKRLRAREERINIIQSGE</sequence>
<dbReference type="GO" id="GO:0005758">
    <property type="term" value="C:mitochondrial intermembrane space"/>
    <property type="evidence" value="ECO:0007669"/>
    <property type="project" value="UniProtKB-SubCell"/>
</dbReference>
<keyword evidence="6" id="KW-0813">Transport</keyword>
<evidence type="ECO:0000256" key="4">
    <source>
        <dbReference type="ARBA" id="ARBA00008006"/>
    </source>
</evidence>
<evidence type="ECO:0000256" key="3">
    <source>
        <dbReference type="ARBA" id="ARBA00004637"/>
    </source>
</evidence>
<dbReference type="AlphaFoldDB" id="D3PFX6"/>
<accession>D3PFX6</accession>
<keyword evidence="10" id="KW-0496">Mitochondrion</keyword>
<evidence type="ECO:0000256" key="12">
    <source>
        <dbReference type="ARBA" id="ARBA00023157"/>
    </source>
</evidence>
<dbReference type="OrthoDB" id="268414at2759"/>
<evidence type="ECO:0000256" key="7">
    <source>
        <dbReference type="ARBA" id="ARBA00022660"/>
    </source>
</evidence>
<protein>
    <recommendedName>
        <fullName evidence="5">NADH dehydrogenase [ubiquinone] 1 beta subcomplex subunit 7</fullName>
    </recommendedName>
</protein>